<dbReference type="Proteomes" id="UP000024635">
    <property type="component" value="Unassembled WGS sequence"/>
</dbReference>
<comment type="caution">
    <text evidence="1">The sequence shown here is derived from an EMBL/GenBank/DDBJ whole genome shotgun (WGS) entry which is preliminary data.</text>
</comment>
<name>A0A016W8T7_9BILA</name>
<keyword evidence="2" id="KW-1185">Reference proteome</keyword>
<protein>
    <submittedName>
        <fullName evidence="1">Uncharacterized protein</fullName>
    </submittedName>
</protein>
<organism evidence="1 2">
    <name type="scientific">Ancylostoma ceylanicum</name>
    <dbReference type="NCBI Taxonomy" id="53326"/>
    <lineage>
        <taxon>Eukaryota</taxon>
        <taxon>Metazoa</taxon>
        <taxon>Ecdysozoa</taxon>
        <taxon>Nematoda</taxon>
        <taxon>Chromadorea</taxon>
        <taxon>Rhabditida</taxon>
        <taxon>Rhabditina</taxon>
        <taxon>Rhabditomorpha</taxon>
        <taxon>Strongyloidea</taxon>
        <taxon>Ancylostomatidae</taxon>
        <taxon>Ancylostomatinae</taxon>
        <taxon>Ancylostoma</taxon>
    </lineage>
</organism>
<proteinExistence type="predicted"/>
<gene>
    <name evidence="1" type="primary">Acey_s0997.g3343</name>
    <name evidence="1" type="ORF">Y032_0997g3343</name>
</gene>
<accession>A0A016W8T7</accession>
<dbReference type="OrthoDB" id="9996331at2759"/>
<dbReference type="AlphaFoldDB" id="A0A016W8T7"/>
<sequence>MQKSTKKRSLSKLWCPGSRCIPILSSNKTGLQPMEPKRRFFEFPETKISSFLTKDLWSLNSPDLNHWTFLFGALWKSNSGVHM</sequence>
<dbReference type="EMBL" id="JARK01000597">
    <property type="protein sequence ID" value="EYC35707.1"/>
    <property type="molecule type" value="Genomic_DNA"/>
</dbReference>
<reference evidence="2" key="1">
    <citation type="journal article" date="2015" name="Nat. Genet.">
        <title>The genome and transcriptome of the zoonotic hookworm Ancylostoma ceylanicum identify infection-specific gene families.</title>
        <authorList>
            <person name="Schwarz E.M."/>
            <person name="Hu Y."/>
            <person name="Antoshechkin I."/>
            <person name="Miller M.M."/>
            <person name="Sternberg P.W."/>
            <person name="Aroian R.V."/>
        </authorList>
    </citation>
    <scope>NUCLEOTIDE SEQUENCE</scope>
    <source>
        <strain evidence="2">HY135</strain>
    </source>
</reference>
<evidence type="ECO:0000313" key="1">
    <source>
        <dbReference type="EMBL" id="EYC35707.1"/>
    </source>
</evidence>
<evidence type="ECO:0000313" key="2">
    <source>
        <dbReference type="Proteomes" id="UP000024635"/>
    </source>
</evidence>